<comment type="caution">
    <text evidence="4">The sequence shown here is derived from an EMBL/GenBank/DDBJ whole genome shotgun (WGS) entry which is preliminary data.</text>
</comment>
<dbReference type="PANTHER" id="PTHR42693:SF53">
    <property type="entry name" value="ENDO-4-O-SULFATASE"/>
    <property type="match status" value="1"/>
</dbReference>
<evidence type="ECO:0000313" key="4">
    <source>
        <dbReference type="EMBL" id="MBK1875880.1"/>
    </source>
</evidence>
<dbReference type="InterPro" id="IPR017850">
    <property type="entry name" value="Alkaline_phosphatase_core_sf"/>
</dbReference>
<accession>A0A934RUX1</accession>
<dbReference type="InterPro" id="IPR050738">
    <property type="entry name" value="Sulfatase"/>
</dbReference>
<name>A0A934RUX1_9BACT</name>
<dbReference type="Pfam" id="PF00884">
    <property type="entry name" value="Sulfatase"/>
    <property type="match status" value="1"/>
</dbReference>
<protein>
    <submittedName>
        <fullName evidence="4">Sulfatase</fullName>
    </submittedName>
</protein>
<dbReference type="AlphaFoldDB" id="A0A934RUX1"/>
<feature type="domain" description="Sulfatase N-terminal" evidence="3">
    <location>
        <begin position="40"/>
        <end position="320"/>
    </location>
</feature>
<dbReference type="EMBL" id="JAENIL010000004">
    <property type="protein sequence ID" value="MBK1875880.1"/>
    <property type="molecule type" value="Genomic_DNA"/>
</dbReference>
<dbReference type="CDD" id="cd16027">
    <property type="entry name" value="SGSH"/>
    <property type="match status" value="1"/>
</dbReference>
<proteinExistence type="inferred from homology"/>
<comment type="similarity">
    <text evidence="1">Belongs to the sulfatase family.</text>
</comment>
<evidence type="ECO:0000259" key="3">
    <source>
        <dbReference type="Pfam" id="PF00884"/>
    </source>
</evidence>
<dbReference type="SUPFAM" id="SSF53649">
    <property type="entry name" value="Alkaline phosphatase-like"/>
    <property type="match status" value="1"/>
</dbReference>
<keyword evidence="5" id="KW-1185">Reference proteome</keyword>
<evidence type="ECO:0000313" key="5">
    <source>
        <dbReference type="Proteomes" id="UP000617628"/>
    </source>
</evidence>
<dbReference type="GO" id="GO:0004065">
    <property type="term" value="F:arylsulfatase activity"/>
    <property type="evidence" value="ECO:0007669"/>
    <property type="project" value="TreeGrafter"/>
</dbReference>
<organism evidence="4 5">
    <name type="scientific">Pelagicoccus mobilis</name>
    <dbReference type="NCBI Taxonomy" id="415221"/>
    <lineage>
        <taxon>Bacteria</taxon>
        <taxon>Pseudomonadati</taxon>
        <taxon>Verrucomicrobiota</taxon>
        <taxon>Opitutia</taxon>
        <taxon>Puniceicoccales</taxon>
        <taxon>Pelagicoccaceae</taxon>
        <taxon>Pelagicoccus</taxon>
    </lineage>
</organism>
<dbReference type="InterPro" id="IPR000917">
    <property type="entry name" value="Sulfatase_N"/>
</dbReference>
<dbReference type="Gene3D" id="3.40.720.10">
    <property type="entry name" value="Alkaline Phosphatase, subunit A"/>
    <property type="match status" value="1"/>
</dbReference>
<dbReference type="RefSeq" id="WP_200354095.1">
    <property type="nucleotide sequence ID" value="NZ_JAENIL010000004.1"/>
</dbReference>
<evidence type="ECO:0000256" key="2">
    <source>
        <dbReference type="ARBA" id="ARBA00022801"/>
    </source>
</evidence>
<gene>
    <name evidence="4" type="ORF">JIN87_03310</name>
</gene>
<dbReference type="PANTHER" id="PTHR42693">
    <property type="entry name" value="ARYLSULFATASE FAMILY MEMBER"/>
    <property type="match status" value="1"/>
</dbReference>
<dbReference type="Proteomes" id="UP000617628">
    <property type="component" value="Unassembled WGS sequence"/>
</dbReference>
<evidence type="ECO:0000256" key="1">
    <source>
        <dbReference type="ARBA" id="ARBA00008779"/>
    </source>
</evidence>
<sequence length="514" mass="58815">MNNMKLNVSDVLKRGYAIAVFWVVGVMGLGECEAYGKDKPNIIWLMAEDIGADLECYGMEGVETPNLNRLAEEGARFTSVYCPSPICSPNRSAMMVGVDQTEFGAQHHRSNRNVPLPAPYKPMTHWLREAGYTNIIGSNLVMSKGGKIDCNFKTKMLGEYDGVKQFGLFDKRLEYTEADQPFFNQIQLVVTHRGDWWNEVRNKAPSPVLLDEIDLPPYYADTPEVRADWATYLDTIEYMDGEVGLLMDELESKGMDSNTVVIFIGDNGRCNLRGKGYLYEPGIRVPMIVWGPGIIEAGTVVEELVSVTDITASILNLAGAEIPEYMTARPVFGVENPEFREYVRSARDIWDEIDDCSRSIVADGFKYIRNYMPEVPWDAGQAYLDLNRPAVHVMRELDRNGRLSEEERVFFQERKPKEELYDLKSDPHEMRNLAKDPVYSEVLMRMRGYEEKWLAEHRDYGLEDLGRREVEEALAAYQVRDVLQKEYPEVWKQLEAGELVKTKAFMKKHGKKKM</sequence>
<keyword evidence="2" id="KW-0378">Hydrolase</keyword>
<reference evidence="4" key="1">
    <citation type="submission" date="2021-01" db="EMBL/GenBank/DDBJ databases">
        <title>Modified the classification status of verrucomicrobia.</title>
        <authorList>
            <person name="Feng X."/>
        </authorList>
    </citation>
    <scope>NUCLEOTIDE SEQUENCE</scope>
    <source>
        <strain evidence="4">KCTC 13126</strain>
    </source>
</reference>